<organism evidence="10 11">
    <name type="scientific">Perilla frutescens var. hirtella</name>
    <name type="common">Perilla citriodora</name>
    <name type="synonym">Perilla setoyensis</name>
    <dbReference type="NCBI Taxonomy" id="608512"/>
    <lineage>
        <taxon>Eukaryota</taxon>
        <taxon>Viridiplantae</taxon>
        <taxon>Streptophyta</taxon>
        <taxon>Embryophyta</taxon>
        <taxon>Tracheophyta</taxon>
        <taxon>Spermatophyta</taxon>
        <taxon>Magnoliopsida</taxon>
        <taxon>eudicotyledons</taxon>
        <taxon>Gunneridae</taxon>
        <taxon>Pentapetalae</taxon>
        <taxon>asterids</taxon>
        <taxon>lamiids</taxon>
        <taxon>Lamiales</taxon>
        <taxon>Lamiaceae</taxon>
        <taxon>Nepetoideae</taxon>
        <taxon>Elsholtzieae</taxon>
        <taxon>Perilla</taxon>
    </lineage>
</organism>
<dbReference type="AlphaFoldDB" id="A0AAD4IWK2"/>
<keyword evidence="11" id="KW-1185">Reference proteome</keyword>
<evidence type="ECO:0000256" key="7">
    <source>
        <dbReference type="ARBA" id="ARBA00023008"/>
    </source>
</evidence>
<dbReference type="EMBL" id="SDAM02001180">
    <property type="protein sequence ID" value="KAH6822875.1"/>
    <property type="molecule type" value="Genomic_DNA"/>
</dbReference>
<evidence type="ECO:0000256" key="1">
    <source>
        <dbReference type="ARBA" id="ARBA00001935"/>
    </source>
</evidence>
<keyword evidence="5" id="KW-0862">Zinc</keyword>
<evidence type="ECO:0000256" key="6">
    <source>
        <dbReference type="ARBA" id="ARBA00022862"/>
    </source>
</evidence>
<dbReference type="InterPro" id="IPR001424">
    <property type="entry name" value="SOD_Cu_Zn_dom"/>
</dbReference>
<comment type="cofactor">
    <cofactor evidence="2">
        <name>Zn(2+)</name>
        <dbReference type="ChEBI" id="CHEBI:29105"/>
    </cofactor>
</comment>
<accession>A0AAD4IWK2</accession>
<evidence type="ECO:0000313" key="10">
    <source>
        <dbReference type="EMBL" id="KAH6822875.1"/>
    </source>
</evidence>
<comment type="cofactor">
    <cofactor evidence="1">
        <name>Cu cation</name>
        <dbReference type="ChEBI" id="CHEBI:23378"/>
    </cofactor>
</comment>
<dbReference type="PROSITE" id="PS00087">
    <property type="entry name" value="SOD_CU_ZN_1"/>
    <property type="match status" value="1"/>
</dbReference>
<dbReference type="Proteomes" id="UP001190926">
    <property type="component" value="Unassembled WGS sequence"/>
</dbReference>
<comment type="similarity">
    <text evidence="3">Belongs to the Cu-Zn superoxide dismutase family.</text>
</comment>
<dbReference type="Gene3D" id="2.60.40.200">
    <property type="entry name" value="Superoxide dismutase, copper/zinc binding domain"/>
    <property type="match status" value="1"/>
</dbReference>
<evidence type="ECO:0000256" key="5">
    <source>
        <dbReference type="ARBA" id="ARBA00022833"/>
    </source>
</evidence>
<dbReference type="PANTHER" id="PTHR10003">
    <property type="entry name" value="SUPEROXIDE DISMUTASE CU-ZN -RELATED"/>
    <property type="match status" value="1"/>
</dbReference>
<dbReference type="InterPro" id="IPR018152">
    <property type="entry name" value="SOD_Cu/Zn_BS"/>
</dbReference>
<keyword evidence="7" id="KW-0186">Copper</keyword>
<dbReference type="InterPro" id="IPR024134">
    <property type="entry name" value="SOD_Cu/Zn_/chaperone"/>
</dbReference>
<gene>
    <name evidence="10" type="ORF">C2S53_004946</name>
</gene>
<dbReference type="InterPro" id="IPR036423">
    <property type="entry name" value="SOD-like_Cu/Zn_dom_sf"/>
</dbReference>
<evidence type="ECO:0000259" key="9">
    <source>
        <dbReference type="Pfam" id="PF00080"/>
    </source>
</evidence>
<evidence type="ECO:0000256" key="8">
    <source>
        <dbReference type="ARBA" id="ARBA00049204"/>
    </source>
</evidence>
<sequence length="135" mass="15140">MAKAVAVLSSSEGVNGTVYFIQEGDGIFHFHHMTTYPTTITGNVSGLKPGLHGFHVHALGDTTNGCDEAMDNKDDEELELQFREPITRSRAKKLQAYLQVLIRRKLEIGDEEIKRSNSKIVNLLTIEDQEHTMEN</sequence>
<proteinExistence type="inferred from homology"/>
<feature type="domain" description="Superoxide dismutase copper/zinc binding" evidence="9">
    <location>
        <begin position="14"/>
        <end position="70"/>
    </location>
</feature>
<dbReference type="GO" id="GO:0005507">
    <property type="term" value="F:copper ion binding"/>
    <property type="evidence" value="ECO:0007669"/>
    <property type="project" value="InterPro"/>
</dbReference>
<evidence type="ECO:0000256" key="2">
    <source>
        <dbReference type="ARBA" id="ARBA00001947"/>
    </source>
</evidence>
<evidence type="ECO:0000256" key="3">
    <source>
        <dbReference type="ARBA" id="ARBA00010457"/>
    </source>
</evidence>
<reference evidence="10 11" key="1">
    <citation type="journal article" date="2021" name="Nat. Commun.">
        <title>Incipient diploidization of the medicinal plant Perilla within 10,000 years.</title>
        <authorList>
            <person name="Zhang Y."/>
            <person name="Shen Q."/>
            <person name="Leng L."/>
            <person name="Zhang D."/>
            <person name="Chen S."/>
            <person name="Shi Y."/>
            <person name="Ning Z."/>
            <person name="Chen S."/>
        </authorList>
    </citation>
    <scope>NUCLEOTIDE SEQUENCE [LARGE SCALE GENOMIC DNA]</scope>
    <source>
        <strain evidence="11">cv. PC099</strain>
    </source>
</reference>
<evidence type="ECO:0000313" key="11">
    <source>
        <dbReference type="Proteomes" id="UP001190926"/>
    </source>
</evidence>
<comment type="caution">
    <text evidence="10">The sequence shown here is derived from an EMBL/GenBank/DDBJ whole genome shotgun (WGS) entry which is preliminary data.</text>
</comment>
<comment type="catalytic activity">
    <reaction evidence="8">
        <text>2 superoxide + 2 H(+) = H2O2 + O2</text>
        <dbReference type="Rhea" id="RHEA:20696"/>
        <dbReference type="ChEBI" id="CHEBI:15378"/>
        <dbReference type="ChEBI" id="CHEBI:15379"/>
        <dbReference type="ChEBI" id="CHEBI:16240"/>
        <dbReference type="ChEBI" id="CHEBI:18421"/>
        <dbReference type="EC" id="1.15.1.1"/>
    </reaction>
</comment>
<dbReference type="GO" id="GO:0004784">
    <property type="term" value="F:superoxide dismutase activity"/>
    <property type="evidence" value="ECO:0007669"/>
    <property type="project" value="UniProtKB-EC"/>
</dbReference>
<dbReference type="SUPFAM" id="SSF49329">
    <property type="entry name" value="Cu,Zn superoxide dismutase-like"/>
    <property type="match status" value="1"/>
</dbReference>
<protein>
    <recommendedName>
        <fullName evidence="4">superoxide dismutase</fullName>
        <ecNumber evidence="4">1.15.1.1</ecNumber>
    </recommendedName>
</protein>
<name>A0AAD4IWK2_PERFH</name>
<dbReference type="Pfam" id="PF00080">
    <property type="entry name" value="Sod_Cu"/>
    <property type="match status" value="1"/>
</dbReference>
<keyword evidence="6" id="KW-0049">Antioxidant</keyword>
<evidence type="ECO:0000256" key="4">
    <source>
        <dbReference type="ARBA" id="ARBA00012682"/>
    </source>
</evidence>
<dbReference type="EC" id="1.15.1.1" evidence="4"/>